<gene>
    <name evidence="1" type="ORF">LCGC14_1220190</name>
</gene>
<organism evidence="1">
    <name type="scientific">marine sediment metagenome</name>
    <dbReference type="NCBI Taxonomy" id="412755"/>
    <lineage>
        <taxon>unclassified sequences</taxon>
        <taxon>metagenomes</taxon>
        <taxon>ecological metagenomes</taxon>
    </lineage>
</organism>
<comment type="caution">
    <text evidence="1">The sequence shown here is derived from an EMBL/GenBank/DDBJ whole genome shotgun (WGS) entry which is preliminary data.</text>
</comment>
<sequence>MAQAVKTDMASTILALLFEDEARWVQIEYAVLEADGDFPHQTIRYNLNKLIKAGLVIKVRHGIFAIADGIDRCTADPCLRTEPHPTGWCQP</sequence>
<evidence type="ECO:0000313" key="1">
    <source>
        <dbReference type="EMBL" id="KKM92266.1"/>
    </source>
</evidence>
<reference evidence="1" key="1">
    <citation type="journal article" date="2015" name="Nature">
        <title>Complex archaea that bridge the gap between prokaryotes and eukaryotes.</title>
        <authorList>
            <person name="Spang A."/>
            <person name="Saw J.H."/>
            <person name="Jorgensen S.L."/>
            <person name="Zaremba-Niedzwiedzka K."/>
            <person name="Martijn J."/>
            <person name="Lind A.E."/>
            <person name="van Eijk R."/>
            <person name="Schleper C."/>
            <person name="Guy L."/>
            <person name="Ettema T.J."/>
        </authorList>
    </citation>
    <scope>NUCLEOTIDE SEQUENCE</scope>
</reference>
<proteinExistence type="predicted"/>
<dbReference type="EMBL" id="LAZR01006415">
    <property type="protein sequence ID" value="KKM92266.1"/>
    <property type="molecule type" value="Genomic_DNA"/>
</dbReference>
<protein>
    <submittedName>
        <fullName evidence="1">Uncharacterized protein</fullName>
    </submittedName>
</protein>
<name>A0A0F9LYY2_9ZZZZ</name>
<dbReference type="AlphaFoldDB" id="A0A0F9LYY2"/>
<accession>A0A0F9LYY2</accession>